<dbReference type="Proteomes" id="UP000654918">
    <property type="component" value="Unassembled WGS sequence"/>
</dbReference>
<dbReference type="Pfam" id="PF00656">
    <property type="entry name" value="Peptidase_C14"/>
    <property type="match status" value="1"/>
</dbReference>
<accession>A0A8H6JR60</accession>
<evidence type="ECO:0000256" key="1">
    <source>
        <dbReference type="ARBA" id="ARBA00009005"/>
    </source>
</evidence>
<dbReference type="InterPro" id="IPR011600">
    <property type="entry name" value="Pept_C14_caspase"/>
</dbReference>
<dbReference type="GO" id="GO:0006508">
    <property type="term" value="P:proteolysis"/>
    <property type="evidence" value="ECO:0007669"/>
    <property type="project" value="InterPro"/>
</dbReference>
<evidence type="ECO:0000313" key="7">
    <source>
        <dbReference type="Proteomes" id="UP000654918"/>
    </source>
</evidence>
<dbReference type="AlphaFoldDB" id="A0A8H6JR60"/>
<keyword evidence="4" id="KW-0865">Zymogen</keyword>
<dbReference type="PANTHER" id="PTHR48104:SF30">
    <property type="entry name" value="METACASPASE-1"/>
    <property type="match status" value="1"/>
</dbReference>
<organism evidence="6 7">
    <name type="scientific">Colletotrichum plurivorum</name>
    <dbReference type="NCBI Taxonomy" id="2175906"/>
    <lineage>
        <taxon>Eukaryota</taxon>
        <taxon>Fungi</taxon>
        <taxon>Dikarya</taxon>
        <taxon>Ascomycota</taxon>
        <taxon>Pezizomycotina</taxon>
        <taxon>Sordariomycetes</taxon>
        <taxon>Hypocreomycetidae</taxon>
        <taxon>Glomerellales</taxon>
        <taxon>Glomerellaceae</taxon>
        <taxon>Colletotrichum</taxon>
        <taxon>Colletotrichum orchidearum species complex</taxon>
    </lineage>
</organism>
<keyword evidence="3" id="KW-0788">Thiol protease</keyword>
<dbReference type="InterPro" id="IPR050452">
    <property type="entry name" value="Metacaspase"/>
</dbReference>
<keyword evidence="3" id="KW-0378">Hydrolase</keyword>
<comment type="similarity">
    <text evidence="1">Belongs to the peptidase C14B family.</text>
</comment>
<dbReference type="PANTHER" id="PTHR48104">
    <property type="entry name" value="METACASPASE-4"/>
    <property type="match status" value="1"/>
</dbReference>
<dbReference type="Gene3D" id="3.40.50.1460">
    <property type="match status" value="1"/>
</dbReference>
<evidence type="ECO:0000256" key="4">
    <source>
        <dbReference type="ARBA" id="ARBA00023145"/>
    </source>
</evidence>
<dbReference type="SUPFAM" id="SSF52129">
    <property type="entry name" value="Caspase-like"/>
    <property type="match status" value="1"/>
</dbReference>
<dbReference type="GO" id="GO:0006915">
    <property type="term" value="P:apoptotic process"/>
    <property type="evidence" value="ECO:0007669"/>
    <property type="project" value="UniProtKB-KW"/>
</dbReference>
<evidence type="ECO:0000259" key="5">
    <source>
        <dbReference type="Pfam" id="PF00656"/>
    </source>
</evidence>
<evidence type="ECO:0000256" key="3">
    <source>
        <dbReference type="ARBA" id="ARBA00022807"/>
    </source>
</evidence>
<keyword evidence="3" id="KW-0645">Protease</keyword>
<keyword evidence="7" id="KW-1185">Reference proteome</keyword>
<dbReference type="EMBL" id="WIGO01000322">
    <property type="protein sequence ID" value="KAF6817211.1"/>
    <property type="molecule type" value="Genomic_DNA"/>
</dbReference>
<evidence type="ECO:0000313" key="6">
    <source>
        <dbReference type="EMBL" id="KAF6817211.1"/>
    </source>
</evidence>
<dbReference type="InterPro" id="IPR029030">
    <property type="entry name" value="Caspase-like_dom_sf"/>
</dbReference>
<feature type="domain" description="Peptidase C14 caspase" evidence="5">
    <location>
        <begin position="6"/>
        <end position="269"/>
    </location>
</feature>
<sequence length="646" mass="71155">MTTPQKHALLIGSSFGGLRGTDNDVKTMTEVLQARGFHVGDEHFVKVLSGKAANRENILEAWRGLISKISTDDVVVIYYSGHGGLIEPDPCQDMYKNSPHIQFIVPYDFDLTLRHWRGISEGELSLLLRQTTDRTHNVTYILDCCHSARLGRDVTEGFTAEPKMLSIPNSKSCYPDLVKALDSLRDAGGLHVAERGDISTNPYAVRIAAAADDETAWEYQVTGQNATGLLTKNLAAAIKGAGEYIAWRDIMLEVGILVRNDYEKGRQNPRSAGPDDRTPFSINTKPTGAFLATMSYDDEGAVILMKGGQIHGVQTGDTFMFTPFRTQDQDVAAIVKARVCEVKAFAAALALDPASSNVSHGDREAFGLAVPDKPRSRWPIAVSGEATDVEGTEIINTRLDQSAIFRRCQPDHEPVLRLENTGGRLILYSNQGLELASERFAPDDLQNVIDRLFAAAKTFFQAEHVLSLQSANAQGYEALSANVEIELGLVRNRQKEAIRSTSSPTESPLAFAEKDKFYITLQNKGADQVYVNVLNVDAIGKINIISGDWERGIRLPAGRFELLAENPLPMKGIQLDWPPGVPRDVHVDESFVFIITDVELDLRNLVNPFSTGHVGRSTTGGANRDKKDIRYQVERIRYSLKPSSTT</sequence>
<dbReference type="GO" id="GO:0004197">
    <property type="term" value="F:cysteine-type endopeptidase activity"/>
    <property type="evidence" value="ECO:0007669"/>
    <property type="project" value="InterPro"/>
</dbReference>
<protein>
    <submittedName>
        <fullName evidence="6">Peptidase c14 caspase catalytic subunit p20</fullName>
    </submittedName>
</protein>
<gene>
    <name evidence="6" type="ORF">CPLU01_13658</name>
</gene>
<dbReference type="GO" id="GO:0005737">
    <property type="term" value="C:cytoplasm"/>
    <property type="evidence" value="ECO:0007669"/>
    <property type="project" value="TreeGrafter"/>
</dbReference>
<reference evidence="6" key="1">
    <citation type="journal article" date="2020" name="Phytopathology">
        <title>Genome Sequence Resources of Colletotrichum truncatum, C. plurivorum, C. musicola, and C. sojae: Four Species Pathogenic to Soybean (Glycine max).</title>
        <authorList>
            <person name="Rogerio F."/>
            <person name="Boufleur T.R."/>
            <person name="Ciampi-Guillardi M."/>
            <person name="Sukno S.A."/>
            <person name="Thon M.R."/>
            <person name="Massola Junior N.S."/>
            <person name="Baroncelli R."/>
        </authorList>
    </citation>
    <scope>NUCLEOTIDE SEQUENCE</scope>
    <source>
        <strain evidence="6">LFN00145</strain>
    </source>
</reference>
<name>A0A8H6JR60_9PEZI</name>
<evidence type="ECO:0000256" key="2">
    <source>
        <dbReference type="ARBA" id="ARBA00022703"/>
    </source>
</evidence>
<comment type="caution">
    <text evidence="6">The sequence shown here is derived from an EMBL/GenBank/DDBJ whole genome shotgun (WGS) entry which is preliminary data.</text>
</comment>
<proteinExistence type="inferred from homology"/>
<keyword evidence="2" id="KW-0053">Apoptosis</keyword>